<protein>
    <submittedName>
        <fullName evidence="1">Uncharacterized protein</fullName>
    </submittedName>
</protein>
<evidence type="ECO:0000313" key="1">
    <source>
        <dbReference type="EMBL" id="AVJ48244.1"/>
    </source>
</evidence>
<organism evidence="1 2">
    <name type="scientific">Salmonella phage SE131</name>
    <dbReference type="NCBI Taxonomy" id="2081631"/>
    <lineage>
        <taxon>Viruses</taxon>
        <taxon>Duplodnaviria</taxon>
        <taxon>Heunggongvirae</taxon>
        <taxon>Uroviricota</taxon>
        <taxon>Caudoviricetes</taxon>
        <taxon>Grimontviridae</taxon>
        <taxon>Moazamivirus</taxon>
        <taxon>Moazamivirus SE131</taxon>
    </lineage>
</organism>
<dbReference type="RefSeq" id="YP_010672093.1">
    <property type="nucleotide sequence ID" value="NC_070974.1"/>
</dbReference>
<proteinExistence type="predicted"/>
<name>A0A2P1CAJ7_9CAUD</name>
<sequence>MNVLKLEKSAGQTTYGFSPRFAQMVFNGQPLFHHRSPFEFYQTTLRIIENTDRWEYVVYDDERNIVASMAIYRDWDMHVGECLSVLVAFSTDEHKRALIGGYKWLKELAISNGIEWIAYTKATSQYEMVLKYKRVSCEGSRITSDG</sequence>
<dbReference type="GeneID" id="77948363"/>
<dbReference type="Proteomes" id="UP000240649">
    <property type="component" value="Segment"/>
</dbReference>
<accession>A0A2P1CAJ7</accession>
<dbReference type="KEGG" id="vg:77948363"/>
<keyword evidence="2" id="KW-1185">Reference proteome</keyword>
<dbReference type="EMBL" id="MG873442">
    <property type="protein sequence ID" value="AVJ48244.1"/>
    <property type="molecule type" value="Genomic_DNA"/>
</dbReference>
<reference evidence="1 2" key="1">
    <citation type="submission" date="2018-01" db="EMBL/GenBank/DDBJ databases">
        <title>Draft Genome Sequence of Salmonella Enteritidis Phage SE131.</title>
        <authorList>
            <person name="Kim Y."/>
            <person name="Han B.K."/>
            <person name="Kim H."/>
            <person name="Kim D."/>
        </authorList>
    </citation>
    <scope>NUCLEOTIDE SEQUENCE [LARGE SCALE GENOMIC DNA]</scope>
</reference>
<evidence type="ECO:0000313" key="2">
    <source>
        <dbReference type="Proteomes" id="UP000240649"/>
    </source>
</evidence>